<dbReference type="Pfam" id="PF22486">
    <property type="entry name" value="MATH_2"/>
    <property type="match status" value="1"/>
</dbReference>
<gene>
    <name evidence="3" type="ORF">M9458_048398</name>
</gene>
<protein>
    <recommendedName>
        <fullName evidence="5">Meprin A subunit beta</fullName>
    </recommendedName>
</protein>
<dbReference type="Pfam" id="PF00629">
    <property type="entry name" value="MAM"/>
    <property type="match status" value="1"/>
</dbReference>
<name>A0ABD0N7G7_CIRMR</name>
<dbReference type="SUPFAM" id="SSF49599">
    <property type="entry name" value="TRAF domain-like"/>
    <property type="match status" value="1"/>
</dbReference>
<dbReference type="InterPro" id="IPR008974">
    <property type="entry name" value="TRAF-like"/>
</dbReference>
<comment type="caution">
    <text evidence="3">The sequence shown here is derived from an EMBL/GenBank/DDBJ whole genome shotgun (WGS) entry which is preliminary data.</text>
</comment>
<dbReference type="EMBL" id="JAMKFB020000024">
    <property type="protein sequence ID" value="KAL0157152.1"/>
    <property type="molecule type" value="Genomic_DNA"/>
</dbReference>
<evidence type="ECO:0008006" key="5">
    <source>
        <dbReference type="Google" id="ProtNLM"/>
    </source>
</evidence>
<evidence type="ECO:0000313" key="4">
    <source>
        <dbReference type="Proteomes" id="UP001529510"/>
    </source>
</evidence>
<dbReference type="Gene3D" id="2.60.210.10">
    <property type="entry name" value="Apoptosis, Tumor Necrosis Factor Receptor Associated Protein 2, Chain A"/>
    <property type="match status" value="1"/>
</dbReference>
<dbReference type="FunFam" id="2.60.210.10:FF:000009">
    <property type="entry name" value="Meprin A subunit"/>
    <property type="match status" value="1"/>
</dbReference>
<organism evidence="3 4">
    <name type="scientific">Cirrhinus mrigala</name>
    <name type="common">Mrigala</name>
    <dbReference type="NCBI Taxonomy" id="683832"/>
    <lineage>
        <taxon>Eukaryota</taxon>
        <taxon>Metazoa</taxon>
        <taxon>Chordata</taxon>
        <taxon>Craniata</taxon>
        <taxon>Vertebrata</taxon>
        <taxon>Euteleostomi</taxon>
        <taxon>Actinopterygii</taxon>
        <taxon>Neopterygii</taxon>
        <taxon>Teleostei</taxon>
        <taxon>Ostariophysi</taxon>
        <taxon>Cypriniformes</taxon>
        <taxon>Cyprinidae</taxon>
        <taxon>Labeoninae</taxon>
        <taxon>Labeonini</taxon>
        <taxon>Cirrhinus</taxon>
    </lineage>
</organism>
<evidence type="ECO:0000313" key="3">
    <source>
        <dbReference type="EMBL" id="KAL0157152.1"/>
    </source>
</evidence>
<dbReference type="Proteomes" id="UP001529510">
    <property type="component" value="Unassembled WGS sequence"/>
</dbReference>
<evidence type="ECO:0000259" key="2">
    <source>
        <dbReference type="PROSITE" id="PS50144"/>
    </source>
</evidence>
<feature type="domain" description="MAM" evidence="1">
    <location>
        <begin position="1"/>
        <end position="50"/>
    </location>
</feature>
<dbReference type="PROSITE" id="PS50144">
    <property type="entry name" value="MATH"/>
    <property type="match status" value="1"/>
</dbReference>
<keyword evidence="4" id="KW-1185">Reference proteome</keyword>
<dbReference type="InterPro" id="IPR000998">
    <property type="entry name" value="MAM_dom"/>
</dbReference>
<sequence length="217" mass="24574">GHQGSWELYHVTLDVSDKFRVVFEGVKGRKPSKGGLSLDDINLSETKCPQYSWHIRKFTSLLATTPTGSKTYSPRYLSPDGYSFQIGLYINGVTDSPNEMAIYFHLTSGPNDVSLQWPCPWRQASMELMDQNPDIQHRMNNIKMITTDPTMNSTDSKGNVKYFWDNPRKVGSPVTDSNGSSFYRGQGYGTSSYITHDRLKSRSFIKGDDVIFLFSLE</sequence>
<feature type="non-terminal residue" evidence="3">
    <location>
        <position position="1"/>
    </location>
</feature>
<dbReference type="AlphaFoldDB" id="A0ABD0N7G7"/>
<dbReference type="PROSITE" id="PS50060">
    <property type="entry name" value="MAM_2"/>
    <property type="match status" value="1"/>
</dbReference>
<feature type="domain" description="MATH" evidence="2">
    <location>
        <begin position="48"/>
        <end position="216"/>
    </location>
</feature>
<dbReference type="InterPro" id="IPR002083">
    <property type="entry name" value="MATH/TRAF_dom"/>
</dbReference>
<reference evidence="3 4" key="1">
    <citation type="submission" date="2024-05" db="EMBL/GenBank/DDBJ databases">
        <title>Genome sequencing and assembly of Indian major carp, Cirrhinus mrigala (Hamilton, 1822).</title>
        <authorList>
            <person name="Mohindra V."/>
            <person name="Chowdhury L.M."/>
            <person name="Lal K."/>
            <person name="Jena J.K."/>
        </authorList>
    </citation>
    <scope>NUCLEOTIDE SEQUENCE [LARGE SCALE GENOMIC DNA]</scope>
    <source>
        <strain evidence="3">CM1030</strain>
        <tissue evidence="3">Blood</tissue>
    </source>
</reference>
<dbReference type="Gene3D" id="2.60.120.200">
    <property type="match status" value="1"/>
</dbReference>
<evidence type="ECO:0000259" key="1">
    <source>
        <dbReference type="PROSITE" id="PS50060"/>
    </source>
</evidence>
<feature type="non-terminal residue" evidence="3">
    <location>
        <position position="217"/>
    </location>
</feature>
<accession>A0ABD0N7G7</accession>
<proteinExistence type="predicted"/>